<dbReference type="Proteomes" id="UP000233551">
    <property type="component" value="Unassembled WGS sequence"/>
</dbReference>
<keyword evidence="5" id="KW-0456">Lyase</keyword>
<dbReference type="SUPFAM" id="SSF55895">
    <property type="entry name" value="Ribonuclease Rh-like"/>
    <property type="match status" value="1"/>
</dbReference>
<dbReference type="GO" id="GO:0003723">
    <property type="term" value="F:RNA binding"/>
    <property type="evidence" value="ECO:0007669"/>
    <property type="project" value="InterPro"/>
</dbReference>
<evidence type="ECO:0000256" key="4">
    <source>
        <dbReference type="ARBA" id="ARBA00022801"/>
    </source>
</evidence>
<dbReference type="PANTHER" id="PTHR11240">
    <property type="entry name" value="RIBONUCLEASE T2"/>
    <property type="match status" value="1"/>
</dbReference>
<evidence type="ECO:0000256" key="2">
    <source>
        <dbReference type="ARBA" id="ARBA00022722"/>
    </source>
</evidence>
<comment type="caution">
    <text evidence="7">The sequence shown here is derived from an EMBL/GenBank/DDBJ whole genome shotgun (WGS) entry which is preliminary data.</text>
</comment>
<evidence type="ECO:0000313" key="8">
    <source>
        <dbReference type="Proteomes" id="UP000233551"/>
    </source>
</evidence>
<sequence length="145" mass="16169">MKLTTSRLINVFLSLQLFSIYRKSMTSISSTSFSRHGTCSDAVLKEHDYFEAGVDLKDRFSLRDILSGGGIVADGSSYNVEQIWDAINHMTRYKSWIECNTNKSGNSQFYQVCMCVDKSGHNFIDCPVFPKGALSVSSSLPSRTS</sequence>
<dbReference type="Pfam" id="PF00445">
    <property type="entry name" value="Ribonuclease_T2"/>
    <property type="match status" value="1"/>
</dbReference>
<evidence type="ECO:0000256" key="1">
    <source>
        <dbReference type="ARBA" id="ARBA00007469"/>
    </source>
</evidence>
<name>A0A2I0HYZ2_PUNGR</name>
<proteinExistence type="inferred from homology"/>
<evidence type="ECO:0000256" key="3">
    <source>
        <dbReference type="ARBA" id="ARBA00022759"/>
    </source>
</evidence>
<keyword evidence="8" id="KW-1185">Reference proteome</keyword>
<dbReference type="PANTHER" id="PTHR11240:SF75">
    <property type="entry name" value="RIBONUCLEASE 3"/>
    <property type="match status" value="1"/>
</dbReference>
<dbReference type="GO" id="GO:0005576">
    <property type="term" value="C:extracellular region"/>
    <property type="evidence" value="ECO:0007669"/>
    <property type="project" value="TreeGrafter"/>
</dbReference>
<dbReference type="InterPro" id="IPR036430">
    <property type="entry name" value="RNase_T2-like_sf"/>
</dbReference>
<organism evidence="7 8">
    <name type="scientific">Punica granatum</name>
    <name type="common">Pomegranate</name>
    <dbReference type="NCBI Taxonomy" id="22663"/>
    <lineage>
        <taxon>Eukaryota</taxon>
        <taxon>Viridiplantae</taxon>
        <taxon>Streptophyta</taxon>
        <taxon>Embryophyta</taxon>
        <taxon>Tracheophyta</taxon>
        <taxon>Spermatophyta</taxon>
        <taxon>Magnoliopsida</taxon>
        <taxon>eudicotyledons</taxon>
        <taxon>Gunneridae</taxon>
        <taxon>Pentapetalae</taxon>
        <taxon>rosids</taxon>
        <taxon>malvids</taxon>
        <taxon>Myrtales</taxon>
        <taxon>Lythraceae</taxon>
        <taxon>Punica</taxon>
    </lineage>
</organism>
<protein>
    <submittedName>
        <fullName evidence="7">Uncharacterized protein</fullName>
    </submittedName>
</protein>
<dbReference type="GO" id="GO:0006401">
    <property type="term" value="P:RNA catabolic process"/>
    <property type="evidence" value="ECO:0007669"/>
    <property type="project" value="TreeGrafter"/>
</dbReference>
<keyword evidence="2" id="KW-0540">Nuclease</keyword>
<dbReference type="EMBL" id="PGOL01004672">
    <property type="protein sequence ID" value="PKI36823.1"/>
    <property type="molecule type" value="Genomic_DNA"/>
</dbReference>
<gene>
    <name evidence="7" type="ORF">CRG98_042772</name>
</gene>
<dbReference type="InterPro" id="IPR001568">
    <property type="entry name" value="RNase_T2-like"/>
</dbReference>
<dbReference type="GO" id="GO:0016787">
    <property type="term" value="F:hydrolase activity"/>
    <property type="evidence" value="ECO:0007669"/>
    <property type="project" value="UniProtKB-KW"/>
</dbReference>
<evidence type="ECO:0000313" key="7">
    <source>
        <dbReference type="EMBL" id="PKI36823.1"/>
    </source>
</evidence>
<evidence type="ECO:0000256" key="6">
    <source>
        <dbReference type="RuleBase" id="RU004328"/>
    </source>
</evidence>
<dbReference type="AlphaFoldDB" id="A0A2I0HYZ2"/>
<keyword evidence="4" id="KW-0378">Hydrolase</keyword>
<dbReference type="GO" id="GO:0033897">
    <property type="term" value="F:ribonuclease T2 activity"/>
    <property type="evidence" value="ECO:0007669"/>
    <property type="project" value="InterPro"/>
</dbReference>
<evidence type="ECO:0000256" key="5">
    <source>
        <dbReference type="ARBA" id="ARBA00023239"/>
    </source>
</evidence>
<accession>A0A2I0HYZ2</accession>
<keyword evidence="3" id="KW-0255">Endonuclease</keyword>
<dbReference type="Gene3D" id="3.90.730.10">
    <property type="entry name" value="Ribonuclease T2-like"/>
    <property type="match status" value="1"/>
</dbReference>
<reference evidence="7 8" key="1">
    <citation type="submission" date="2017-11" db="EMBL/GenBank/DDBJ databases">
        <title>De-novo sequencing of pomegranate (Punica granatum L.) genome.</title>
        <authorList>
            <person name="Akparov Z."/>
            <person name="Amiraslanov A."/>
            <person name="Hajiyeva S."/>
            <person name="Abbasov M."/>
            <person name="Kaur K."/>
            <person name="Hamwieh A."/>
            <person name="Solovyev V."/>
            <person name="Salamov A."/>
            <person name="Braich B."/>
            <person name="Kosarev P."/>
            <person name="Mahmoud A."/>
            <person name="Hajiyev E."/>
            <person name="Babayeva S."/>
            <person name="Izzatullayeva V."/>
            <person name="Mammadov A."/>
            <person name="Mammadov A."/>
            <person name="Sharifova S."/>
            <person name="Ojaghi J."/>
            <person name="Eynullazada K."/>
            <person name="Bayramov B."/>
            <person name="Abdulazimova A."/>
            <person name="Shahmuradov I."/>
        </authorList>
    </citation>
    <scope>NUCLEOTIDE SEQUENCE [LARGE SCALE GENOMIC DNA]</scope>
    <source>
        <strain evidence="8">cv. AG2017</strain>
        <tissue evidence="7">Leaf</tissue>
    </source>
</reference>
<comment type="similarity">
    <text evidence="1 6">Belongs to the RNase T2 family.</text>
</comment>